<evidence type="ECO:0000259" key="2">
    <source>
        <dbReference type="Pfam" id="PF14111"/>
    </source>
</evidence>
<dbReference type="EMBL" id="QGNW01001754">
    <property type="protein sequence ID" value="RVW31439.1"/>
    <property type="molecule type" value="Genomic_DNA"/>
</dbReference>
<accession>A0A438D7K9</accession>
<evidence type="ECO:0000313" key="4">
    <source>
        <dbReference type="Proteomes" id="UP000288805"/>
    </source>
</evidence>
<organism evidence="3 4">
    <name type="scientific">Vitis vinifera</name>
    <name type="common">Grape</name>
    <dbReference type="NCBI Taxonomy" id="29760"/>
    <lineage>
        <taxon>Eukaryota</taxon>
        <taxon>Viridiplantae</taxon>
        <taxon>Streptophyta</taxon>
        <taxon>Embryophyta</taxon>
        <taxon>Tracheophyta</taxon>
        <taxon>Spermatophyta</taxon>
        <taxon>Magnoliopsida</taxon>
        <taxon>eudicotyledons</taxon>
        <taxon>Gunneridae</taxon>
        <taxon>Pentapetalae</taxon>
        <taxon>rosids</taxon>
        <taxon>Vitales</taxon>
        <taxon>Vitaceae</taxon>
        <taxon>Viteae</taxon>
        <taxon>Vitis</taxon>
    </lineage>
</organism>
<evidence type="ECO:0000313" key="3">
    <source>
        <dbReference type="EMBL" id="RVW31439.1"/>
    </source>
</evidence>
<feature type="domain" description="DUF4283" evidence="2">
    <location>
        <begin position="151"/>
        <end position="212"/>
    </location>
</feature>
<feature type="compositionally biased region" description="Basic and acidic residues" evidence="1">
    <location>
        <begin position="1"/>
        <end position="23"/>
    </location>
</feature>
<name>A0A438D7K9_VITVI</name>
<gene>
    <name evidence="3" type="ORF">CK203_086770</name>
</gene>
<dbReference type="InterPro" id="IPR025558">
    <property type="entry name" value="DUF4283"/>
</dbReference>
<dbReference type="Pfam" id="PF14111">
    <property type="entry name" value="DUF4283"/>
    <property type="match status" value="1"/>
</dbReference>
<dbReference type="PANTHER" id="PTHR34427">
    <property type="entry name" value="DUF4283 DOMAIN PROTEIN"/>
    <property type="match status" value="1"/>
</dbReference>
<feature type="region of interest" description="Disordered" evidence="1">
    <location>
        <begin position="342"/>
        <end position="367"/>
    </location>
</feature>
<protein>
    <recommendedName>
        <fullName evidence="2">DUF4283 domain-containing protein</fullName>
    </recommendedName>
</protein>
<dbReference type="PANTHER" id="PTHR34427:SF5">
    <property type="entry name" value="DUF4283 DOMAIN-CONTAINING PROTEIN"/>
    <property type="match status" value="1"/>
</dbReference>
<comment type="caution">
    <text evidence="3">The sequence shown here is derived from an EMBL/GenBank/DDBJ whole genome shotgun (WGS) entry which is preliminary data.</text>
</comment>
<feature type="compositionally biased region" description="Basic and acidic residues" evidence="1">
    <location>
        <begin position="343"/>
        <end position="355"/>
    </location>
</feature>
<proteinExistence type="predicted"/>
<dbReference type="AlphaFoldDB" id="A0A438D7K9"/>
<reference evidence="3 4" key="1">
    <citation type="journal article" date="2018" name="PLoS Genet.">
        <title>Population sequencing reveals clonal diversity and ancestral inbreeding in the grapevine cultivar Chardonnay.</title>
        <authorList>
            <person name="Roach M.J."/>
            <person name="Johnson D.L."/>
            <person name="Bohlmann J."/>
            <person name="van Vuuren H.J."/>
            <person name="Jones S.J."/>
            <person name="Pretorius I.S."/>
            <person name="Schmidt S.A."/>
            <person name="Borneman A.R."/>
        </authorList>
    </citation>
    <scope>NUCLEOTIDE SEQUENCE [LARGE SCALE GENOMIC DNA]</scope>
    <source>
        <strain evidence="4">cv. Chardonnay</strain>
        <tissue evidence="3">Leaf</tissue>
    </source>
</reference>
<feature type="region of interest" description="Disordered" evidence="1">
    <location>
        <begin position="1"/>
        <end position="39"/>
    </location>
</feature>
<sequence length="367" mass="41323">MGERERERERGRGSDREEGKWRDDDGEGDDDKVGNRRRRRGFAVESKMFVLELVPNGGPKPLHKGGEGRSVGEGVERTGEILLAAAKCKSSGMFSQARGNGFGKKTIPDLYPKRKNMDLKRSFAEVVKKPTCRGISPVQVKVGRKEIQSNLEKLEYCAVGSWNPSFGDEEDLEKWGRFLASSWGLKGSLGLAKLEESRVLLEFEHLEEAKRASLSGRKQRDVGQNFWATSATVESDCVEKGGEECGGFIDIDSKTKKLEELQWARILVRSTGGNKPSTLEIEIEEEVLTLALWWEFRPTVKKLRVASHRWEEVRDESSSRAGSRVRWNRSLTGLRLWYSQRRGQGDRRGTGDGRGQRIGPNSQGPWA</sequence>
<dbReference type="Proteomes" id="UP000288805">
    <property type="component" value="Unassembled WGS sequence"/>
</dbReference>
<evidence type="ECO:0000256" key="1">
    <source>
        <dbReference type="SAM" id="MobiDB-lite"/>
    </source>
</evidence>